<reference evidence="5 6" key="1">
    <citation type="submission" date="2019-04" db="EMBL/GenBank/DDBJ databases">
        <title>Comparative genomics and transcriptomics to analyze fruiting body development in filamentous ascomycetes.</title>
        <authorList>
            <consortium name="DOE Joint Genome Institute"/>
            <person name="Lutkenhaus R."/>
            <person name="Traeger S."/>
            <person name="Breuer J."/>
            <person name="Kuo A."/>
            <person name="Lipzen A."/>
            <person name="Pangilinan J."/>
            <person name="Dilworth D."/>
            <person name="Sandor L."/>
            <person name="Poggeler S."/>
            <person name="Barry K."/>
            <person name="Grigoriev I.V."/>
            <person name="Nowrousian M."/>
        </authorList>
    </citation>
    <scope>NUCLEOTIDE SEQUENCE [LARGE SCALE GENOMIC DNA]</scope>
    <source>
        <strain evidence="5 6">CBS 389.68</strain>
    </source>
</reference>
<feature type="domain" description="MHD2" evidence="4">
    <location>
        <begin position="1088"/>
        <end position="1210"/>
    </location>
</feature>
<evidence type="ECO:0000259" key="3">
    <source>
        <dbReference type="PROSITE" id="PS51258"/>
    </source>
</evidence>
<name>A0A4S2N2X4_9PEZI</name>
<dbReference type="STRING" id="341454.A0A4S2N2X4"/>
<dbReference type="FunCoup" id="A0A4S2N2X4">
    <property type="interactions" value="55"/>
</dbReference>
<dbReference type="Proteomes" id="UP000298138">
    <property type="component" value="Unassembled WGS sequence"/>
</dbReference>
<dbReference type="Gene3D" id="2.60.40.150">
    <property type="entry name" value="C2 domain"/>
    <property type="match status" value="1"/>
</dbReference>
<dbReference type="Pfam" id="PF06292">
    <property type="entry name" value="MUN"/>
    <property type="match status" value="1"/>
</dbReference>
<dbReference type="OrthoDB" id="2015333at2759"/>
<dbReference type="InterPro" id="IPR052811">
    <property type="entry name" value="Glucose_resp_signaling"/>
</dbReference>
<dbReference type="Pfam" id="PF00168">
    <property type="entry name" value="C2"/>
    <property type="match status" value="1"/>
</dbReference>
<dbReference type="InterPro" id="IPR014770">
    <property type="entry name" value="Munc13_1"/>
</dbReference>
<feature type="compositionally biased region" description="Low complexity" evidence="1">
    <location>
        <begin position="352"/>
        <end position="369"/>
    </location>
</feature>
<dbReference type="InParanoid" id="A0A4S2N2X4"/>
<evidence type="ECO:0000259" key="2">
    <source>
        <dbReference type="PROSITE" id="PS50004"/>
    </source>
</evidence>
<feature type="region of interest" description="Disordered" evidence="1">
    <location>
        <begin position="1265"/>
        <end position="1287"/>
    </location>
</feature>
<feature type="domain" description="C2" evidence="2">
    <location>
        <begin position="865"/>
        <end position="988"/>
    </location>
</feature>
<dbReference type="PROSITE" id="PS50004">
    <property type="entry name" value="C2"/>
    <property type="match status" value="1"/>
</dbReference>
<evidence type="ECO:0000313" key="6">
    <source>
        <dbReference type="Proteomes" id="UP000298138"/>
    </source>
</evidence>
<dbReference type="PROSITE" id="PS51258">
    <property type="entry name" value="MHD1"/>
    <property type="match status" value="1"/>
</dbReference>
<dbReference type="InterPro" id="IPR014772">
    <property type="entry name" value="Munc13_dom-2"/>
</dbReference>
<sequence length="1339" mass="154200">MSRTTNRRSTLNSVRRRQSVLVSSDDAFTYALRTAYLHYLLQPRVRRPVPAPAPVPQVHRTSTSGSFHDLLKDFSHTSSNRDSKNTRFPKDYIPVLQKRIEKVWMGRETHVEYKDDKVKRAFASFYTHLAERRFNETVSKSRRPEELVIIFYSSATKELQKERPGQDPAEWRPLVDRHVALFVRLMSSTLKDNGWSSSHPELSTRLSTLEKKLLRNDGNLADDAQPSSSGTVLGPPEPLSYDVNDMPMVQQVSRVFNVPLDICQEEIDAKKAVWTEKAALLDMKSYNNNLNLHLRGALQTNDFETDEGYETWKRQETPELSKVILAIIQSNPAELSKATAQPPARRPGHTHSVSTYSVSGSSSRLSMGSAPTLRMVADQDMENQSDDDDGDTSYVYIPPDPRIYFRHVIDRCLIYDRGDPELPLMDVPSAKGPVRLFSKASLALLDECCLRWRVPKFTRMVLILDCIRVKYEQDDAELVDIDGTFEYFNQEVGCDYQYWTVQDFDLFRTILSHVHGAVLRELYEMLMFAFEMKAVPIGRAMRVLEDHIFPHPLFQYQEPVEYLEHLETGLRSKAEEVLLGFLQELPTEREDLDPLIVVQLAQKVIKRAEKISKRFAKPILNKVDPMMIFVEVAFPRFAIEAREIVLEIIKVYQEKGQDLDVEDAIELYKELSEIRRIFNECYSDRRFPVRFEDFLAEYVSKWLATVDGKVIGWVDGAIKQDDFRLKIRETEGREPEDNERHTSSSVDIFKALNQPVDFLKRLEWQDEFQNAKFFTGLAKILEKGISRYCDVLEKLFTFEMDKPTAEQELQATQTRQQRWISLAREAWSTEHKIEPFQFAPECCVKLNNIEFAIQQFDKLERTVDSDAIASVINKYTPPNQHRGRASYVFTVKIIEAEDLKAMDMSGYSDPYVVLGDEYQKRLAKTRIVYRNLNPRWEESFDIITQGTVWLTATVWDWDTVGDHDCLGRTNIKLDPSAFMDFLPKELWLDLDIQGRLLVRISMEGERDDVQFHFGKAFRNLKRTERDMTRQITDKLSAYIHHCLSKQALKNVISKSQGGLSSVTSLFQRTSLQTRPQSMAVAISEADIAAAITPLTDYFNENFAILNQTLTSTAMTLVMSKLWKEVLVTLEQLMVPTLSDKPSQQRPLTRQETEIVFRWLQLMFDFFHAVDETTGQATGVPMDVLKSPKYHDLQSLNFFYFDSSESLIRESERMAAVAARRFQQSQQAPLPPHPPQNHLAPHPPGNFLSVGGGSFIKRSKSVLNKRNMGTMRQRKEDKRREAQAEPSDDMILRILRMRPEAAGYLKERSRQKERLEAAAAAQAIVNQSVNAGSGRMGPRR</sequence>
<gene>
    <name evidence="5" type="ORF">EX30DRAFT_315124</name>
</gene>
<evidence type="ECO:0000313" key="5">
    <source>
        <dbReference type="EMBL" id="TGZ83539.1"/>
    </source>
</evidence>
<dbReference type="PANTHER" id="PTHR47263:SF1">
    <property type="entry name" value="C2 DOMAIN PROTEIN (AFU_ORTHOLOGUE AFUA_7G02350)"/>
    <property type="match status" value="1"/>
</dbReference>
<dbReference type="Gene3D" id="1.10.357.50">
    <property type="match status" value="1"/>
</dbReference>
<evidence type="ECO:0000256" key="1">
    <source>
        <dbReference type="SAM" id="MobiDB-lite"/>
    </source>
</evidence>
<dbReference type="InterPro" id="IPR000008">
    <property type="entry name" value="C2_dom"/>
</dbReference>
<organism evidence="5 6">
    <name type="scientific">Ascodesmis nigricans</name>
    <dbReference type="NCBI Taxonomy" id="341454"/>
    <lineage>
        <taxon>Eukaryota</taxon>
        <taxon>Fungi</taxon>
        <taxon>Dikarya</taxon>
        <taxon>Ascomycota</taxon>
        <taxon>Pezizomycotina</taxon>
        <taxon>Pezizomycetes</taxon>
        <taxon>Pezizales</taxon>
        <taxon>Ascodesmidaceae</taxon>
        <taxon>Ascodesmis</taxon>
    </lineage>
</organism>
<dbReference type="CDD" id="cd04043">
    <property type="entry name" value="C2_Munc13_fungal"/>
    <property type="match status" value="1"/>
</dbReference>
<evidence type="ECO:0000259" key="4">
    <source>
        <dbReference type="PROSITE" id="PS51259"/>
    </source>
</evidence>
<dbReference type="PANTHER" id="PTHR47263">
    <property type="entry name" value="ADENYLATE CYCLASE ACTIVATION PROTEIN GIT1"/>
    <property type="match status" value="1"/>
</dbReference>
<feature type="compositionally biased region" description="Basic and acidic residues" evidence="1">
    <location>
        <begin position="1272"/>
        <end position="1282"/>
    </location>
</feature>
<dbReference type="Gene3D" id="1.20.58.1100">
    <property type="match status" value="1"/>
</dbReference>
<dbReference type="PROSITE" id="PS51259">
    <property type="entry name" value="MHD2"/>
    <property type="match status" value="1"/>
</dbReference>
<feature type="region of interest" description="Disordered" evidence="1">
    <location>
        <begin position="335"/>
        <end position="369"/>
    </location>
</feature>
<protein>
    <recommendedName>
        <fullName evidence="7">C2 domain-containing protein</fullName>
    </recommendedName>
</protein>
<proteinExistence type="predicted"/>
<dbReference type="InterPro" id="IPR035892">
    <property type="entry name" value="C2_domain_sf"/>
</dbReference>
<dbReference type="SMART" id="SM00239">
    <property type="entry name" value="C2"/>
    <property type="match status" value="1"/>
</dbReference>
<dbReference type="SUPFAM" id="SSF49562">
    <property type="entry name" value="C2 domain (Calcium/lipid-binding domain, CaLB)"/>
    <property type="match status" value="1"/>
</dbReference>
<dbReference type="InterPro" id="IPR010439">
    <property type="entry name" value="MUN_dom"/>
</dbReference>
<feature type="region of interest" description="Disordered" evidence="1">
    <location>
        <begin position="1220"/>
        <end position="1244"/>
    </location>
</feature>
<accession>A0A4S2N2X4</accession>
<evidence type="ECO:0008006" key="7">
    <source>
        <dbReference type="Google" id="ProtNLM"/>
    </source>
</evidence>
<feature type="domain" description="MHD1" evidence="3">
    <location>
        <begin position="665"/>
        <end position="792"/>
    </location>
</feature>
<dbReference type="EMBL" id="ML220113">
    <property type="protein sequence ID" value="TGZ83539.1"/>
    <property type="molecule type" value="Genomic_DNA"/>
</dbReference>
<keyword evidence="6" id="KW-1185">Reference proteome</keyword>
<feature type="region of interest" description="Disordered" evidence="1">
    <location>
        <begin position="218"/>
        <end position="240"/>
    </location>
</feature>